<dbReference type="Pfam" id="PF01618">
    <property type="entry name" value="MotA_ExbB"/>
    <property type="match status" value="1"/>
</dbReference>
<evidence type="ECO:0000256" key="8">
    <source>
        <dbReference type="SAM" id="Phobius"/>
    </source>
</evidence>
<dbReference type="KEGG" id="pbs:Plabr_0751"/>
<evidence type="ECO:0000256" key="2">
    <source>
        <dbReference type="ARBA" id="ARBA00022475"/>
    </source>
</evidence>
<evidence type="ECO:0000256" key="5">
    <source>
        <dbReference type="ARBA" id="ARBA00023136"/>
    </source>
</evidence>
<protein>
    <submittedName>
        <fullName evidence="11">MotA/TolQ/ExbB proton channel</fullName>
    </submittedName>
</protein>
<accession>F0SGU1</accession>
<feature type="signal peptide" evidence="9">
    <location>
        <begin position="1"/>
        <end position="27"/>
    </location>
</feature>
<dbReference type="HOGENOM" id="CLU_053325_4_0_0"/>
<dbReference type="RefSeq" id="WP_013627116.1">
    <property type="nucleotide sequence ID" value="NC_015174.1"/>
</dbReference>
<proteinExistence type="inferred from homology"/>
<comment type="subcellular location">
    <subcellularLocation>
        <location evidence="1">Cell membrane</location>
        <topology evidence="1">Multi-pass membrane protein</topology>
    </subcellularLocation>
    <subcellularLocation>
        <location evidence="6">Membrane</location>
        <topology evidence="6">Multi-pass membrane protein</topology>
    </subcellularLocation>
</comment>
<dbReference type="Proteomes" id="UP000006860">
    <property type="component" value="Chromosome"/>
</dbReference>
<name>F0SGU1_RUBBR</name>
<evidence type="ECO:0000259" key="10">
    <source>
        <dbReference type="Pfam" id="PF01618"/>
    </source>
</evidence>
<evidence type="ECO:0000313" key="11">
    <source>
        <dbReference type="EMBL" id="ADY58376.1"/>
    </source>
</evidence>
<dbReference type="PANTHER" id="PTHR30625">
    <property type="entry name" value="PROTEIN TOLQ"/>
    <property type="match status" value="1"/>
</dbReference>
<keyword evidence="12" id="KW-1185">Reference proteome</keyword>
<keyword evidence="6" id="KW-0813">Transport</keyword>
<feature type="transmembrane region" description="Helical" evidence="8">
    <location>
        <begin position="170"/>
        <end position="191"/>
    </location>
</feature>
<feature type="transmembrane region" description="Helical" evidence="8">
    <location>
        <begin position="67"/>
        <end position="86"/>
    </location>
</feature>
<keyword evidence="9" id="KW-0732">Signal</keyword>
<evidence type="ECO:0000256" key="4">
    <source>
        <dbReference type="ARBA" id="ARBA00022989"/>
    </source>
</evidence>
<sequence length="276" mass="29892">MEFTHRRVTGLLALCGALLLFVAQVQAQPEADEPVPVQNAPAAAQPDDDLPTGNVIPTNPSEAVAALNWWGIPFGIATIICLWFSTERLVVLRKARVIPKPFVERFLHHLREGTIEPEEAIELCEENGSPVARIFAHGVRKWGKPSVEVEQAIIDGGERQVSELRKHLRVLNGVATVSPLIGLLGTVWGMIEAFNGIASSAAMGSPEKLAAGIALALLTTAAGLMIAIPSLIIYMYLSGRVDRLVMDMDRLAQEVVYSISAEALHERPRPTKSKAS</sequence>
<evidence type="ECO:0000256" key="3">
    <source>
        <dbReference type="ARBA" id="ARBA00022692"/>
    </source>
</evidence>
<dbReference type="InterPro" id="IPR002898">
    <property type="entry name" value="MotA_ExbB_proton_chnl"/>
</dbReference>
<keyword evidence="3 8" id="KW-0812">Transmembrane</keyword>
<evidence type="ECO:0000256" key="7">
    <source>
        <dbReference type="SAM" id="MobiDB-lite"/>
    </source>
</evidence>
<feature type="transmembrane region" description="Helical" evidence="8">
    <location>
        <begin position="211"/>
        <end position="237"/>
    </location>
</feature>
<feature type="chain" id="PRO_5003256235" evidence="9">
    <location>
        <begin position="28"/>
        <end position="276"/>
    </location>
</feature>
<gene>
    <name evidence="11" type="ordered locus">Plabr_0751</name>
</gene>
<dbReference type="AlphaFoldDB" id="F0SGU1"/>
<organism evidence="11 12">
    <name type="scientific">Rubinisphaera brasiliensis (strain ATCC 49424 / DSM 5305 / JCM 21570 / IAM 15109 / NBRC 103401 / IFAM 1448)</name>
    <name type="common">Planctomyces brasiliensis</name>
    <dbReference type="NCBI Taxonomy" id="756272"/>
    <lineage>
        <taxon>Bacteria</taxon>
        <taxon>Pseudomonadati</taxon>
        <taxon>Planctomycetota</taxon>
        <taxon>Planctomycetia</taxon>
        <taxon>Planctomycetales</taxon>
        <taxon>Planctomycetaceae</taxon>
        <taxon>Rubinisphaera</taxon>
    </lineage>
</organism>
<feature type="compositionally biased region" description="Low complexity" evidence="7">
    <location>
        <begin position="34"/>
        <end position="45"/>
    </location>
</feature>
<feature type="region of interest" description="Disordered" evidence="7">
    <location>
        <begin position="32"/>
        <end position="55"/>
    </location>
</feature>
<dbReference type="EMBL" id="CP002546">
    <property type="protein sequence ID" value="ADY58376.1"/>
    <property type="molecule type" value="Genomic_DNA"/>
</dbReference>
<evidence type="ECO:0000256" key="1">
    <source>
        <dbReference type="ARBA" id="ARBA00004651"/>
    </source>
</evidence>
<dbReference type="GO" id="GO:0005886">
    <property type="term" value="C:plasma membrane"/>
    <property type="evidence" value="ECO:0007669"/>
    <property type="project" value="UniProtKB-SubCell"/>
</dbReference>
<keyword evidence="2" id="KW-1003">Cell membrane</keyword>
<evidence type="ECO:0000313" key="12">
    <source>
        <dbReference type="Proteomes" id="UP000006860"/>
    </source>
</evidence>
<reference evidence="12" key="1">
    <citation type="submission" date="2011-02" db="EMBL/GenBank/DDBJ databases">
        <title>The complete genome of Planctomyces brasiliensis DSM 5305.</title>
        <authorList>
            <person name="Lucas S."/>
            <person name="Copeland A."/>
            <person name="Lapidus A."/>
            <person name="Bruce D."/>
            <person name="Goodwin L."/>
            <person name="Pitluck S."/>
            <person name="Kyrpides N."/>
            <person name="Mavromatis K."/>
            <person name="Pagani I."/>
            <person name="Ivanova N."/>
            <person name="Ovchinnikova G."/>
            <person name="Lu M."/>
            <person name="Detter J.C."/>
            <person name="Han C."/>
            <person name="Land M."/>
            <person name="Hauser L."/>
            <person name="Markowitz V."/>
            <person name="Cheng J.-F."/>
            <person name="Hugenholtz P."/>
            <person name="Woyke T."/>
            <person name="Wu D."/>
            <person name="Tindall B."/>
            <person name="Pomrenke H.G."/>
            <person name="Brambilla E."/>
            <person name="Klenk H.-P."/>
            <person name="Eisen J.A."/>
        </authorList>
    </citation>
    <scope>NUCLEOTIDE SEQUENCE [LARGE SCALE GENOMIC DNA]</scope>
    <source>
        <strain evidence="12">ATCC 49424 / DSM 5305 / JCM 21570 / NBRC 103401 / IFAM 1448</strain>
    </source>
</reference>
<dbReference type="eggNOG" id="COG0811">
    <property type="taxonomic scope" value="Bacteria"/>
</dbReference>
<comment type="similarity">
    <text evidence="6">Belongs to the exbB/tolQ family.</text>
</comment>
<dbReference type="InterPro" id="IPR050790">
    <property type="entry name" value="ExbB/TolQ_transport"/>
</dbReference>
<keyword evidence="6" id="KW-0653">Protein transport</keyword>
<keyword evidence="5 8" id="KW-0472">Membrane</keyword>
<feature type="domain" description="MotA/TolQ/ExbB proton channel" evidence="10">
    <location>
        <begin position="129"/>
        <end position="249"/>
    </location>
</feature>
<keyword evidence="4 8" id="KW-1133">Transmembrane helix</keyword>
<dbReference type="GO" id="GO:0017038">
    <property type="term" value="P:protein import"/>
    <property type="evidence" value="ECO:0007669"/>
    <property type="project" value="TreeGrafter"/>
</dbReference>
<dbReference type="STRING" id="756272.Plabr_0751"/>
<dbReference type="PANTHER" id="PTHR30625:SF11">
    <property type="entry name" value="MOTA_TOLQ_EXBB PROTON CHANNEL DOMAIN-CONTAINING PROTEIN"/>
    <property type="match status" value="1"/>
</dbReference>
<evidence type="ECO:0000256" key="6">
    <source>
        <dbReference type="RuleBase" id="RU004057"/>
    </source>
</evidence>
<evidence type="ECO:0000256" key="9">
    <source>
        <dbReference type="SAM" id="SignalP"/>
    </source>
</evidence>